<reference evidence="1" key="1">
    <citation type="journal article" date="2020" name="Nat. Commun.">
        <title>Large-scale genome sequencing of mycorrhizal fungi provides insights into the early evolution of symbiotic traits.</title>
        <authorList>
            <person name="Miyauchi S."/>
            <person name="Kiss E."/>
            <person name="Kuo A."/>
            <person name="Drula E."/>
            <person name="Kohler A."/>
            <person name="Sanchez-Garcia M."/>
            <person name="Morin E."/>
            <person name="Andreopoulos B."/>
            <person name="Barry K.W."/>
            <person name="Bonito G."/>
            <person name="Buee M."/>
            <person name="Carver A."/>
            <person name="Chen C."/>
            <person name="Cichocki N."/>
            <person name="Clum A."/>
            <person name="Culley D."/>
            <person name="Crous P.W."/>
            <person name="Fauchery L."/>
            <person name="Girlanda M."/>
            <person name="Hayes R.D."/>
            <person name="Keri Z."/>
            <person name="LaButti K."/>
            <person name="Lipzen A."/>
            <person name="Lombard V."/>
            <person name="Magnuson J."/>
            <person name="Maillard F."/>
            <person name="Murat C."/>
            <person name="Nolan M."/>
            <person name="Ohm R.A."/>
            <person name="Pangilinan J."/>
            <person name="Pereira M.F."/>
            <person name="Perotto S."/>
            <person name="Peter M."/>
            <person name="Pfister S."/>
            <person name="Riley R."/>
            <person name="Sitrit Y."/>
            <person name="Stielow J.B."/>
            <person name="Szollosi G."/>
            <person name="Zifcakova L."/>
            <person name="Stursova M."/>
            <person name="Spatafora J.W."/>
            <person name="Tedersoo L."/>
            <person name="Vaario L.M."/>
            <person name="Yamada A."/>
            <person name="Yan M."/>
            <person name="Wang P."/>
            <person name="Xu J."/>
            <person name="Bruns T."/>
            <person name="Baldrian P."/>
            <person name="Vilgalys R."/>
            <person name="Dunand C."/>
            <person name="Henrissat B."/>
            <person name="Grigoriev I.V."/>
            <person name="Hibbett D."/>
            <person name="Nagy L.G."/>
            <person name="Martin F.M."/>
        </authorList>
    </citation>
    <scope>NUCLEOTIDE SEQUENCE</scope>
    <source>
        <strain evidence="1">UP504</strain>
    </source>
</reference>
<organism evidence="1 2">
    <name type="scientific">Hydnum rufescens UP504</name>
    <dbReference type="NCBI Taxonomy" id="1448309"/>
    <lineage>
        <taxon>Eukaryota</taxon>
        <taxon>Fungi</taxon>
        <taxon>Dikarya</taxon>
        <taxon>Basidiomycota</taxon>
        <taxon>Agaricomycotina</taxon>
        <taxon>Agaricomycetes</taxon>
        <taxon>Cantharellales</taxon>
        <taxon>Hydnaceae</taxon>
        <taxon>Hydnum</taxon>
    </lineage>
</organism>
<accession>A0A9P6B9M9</accession>
<dbReference type="EMBL" id="MU128914">
    <property type="protein sequence ID" value="KAF9520085.1"/>
    <property type="molecule type" value="Genomic_DNA"/>
</dbReference>
<feature type="non-terminal residue" evidence="1">
    <location>
        <position position="64"/>
    </location>
</feature>
<proteinExistence type="predicted"/>
<dbReference type="AlphaFoldDB" id="A0A9P6B9M9"/>
<comment type="caution">
    <text evidence="1">The sequence shown here is derived from an EMBL/GenBank/DDBJ whole genome shotgun (WGS) entry which is preliminary data.</text>
</comment>
<sequence>MWRLKDSVRPLEKRDEGKGSQMKVTNIVAVSRGAARHCQVAPRKNELFADKYNTKAAFELFGDC</sequence>
<gene>
    <name evidence="1" type="ORF">BS47DRAFT_1336383</name>
</gene>
<name>A0A9P6B9M9_9AGAM</name>
<keyword evidence="2" id="KW-1185">Reference proteome</keyword>
<evidence type="ECO:0000313" key="1">
    <source>
        <dbReference type="EMBL" id="KAF9520085.1"/>
    </source>
</evidence>
<dbReference type="Proteomes" id="UP000886523">
    <property type="component" value="Unassembled WGS sequence"/>
</dbReference>
<evidence type="ECO:0000313" key="2">
    <source>
        <dbReference type="Proteomes" id="UP000886523"/>
    </source>
</evidence>
<protein>
    <submittedName>
        <fullName evidence="1">Uncharacterized protein</fullName>
    </submittedName>
</protein>